<evidence type="ECO:0000256" key="1">
    <source>
        <dbReference type="ARBA" id="ARBA00005771"/>
    </source>
</evidence>
<dbReference type="SUPFAM" id="SSF52540">
    <property type="entry name" value="P-loop containing nucleoside triphosphate hydrolases"/>
    <property type="match status" value="1"/>
</dbReference>
<dbReference type="Gene3D" id="3.40.50.300">
    <property type="entry name" value="P-loop containing nucleotide triphosphate hydrolases"/>
    <property type="match status" value="1"/>
</dbReference>
<evidence type="ECO:0000313" key="5">
    <source>
        <dbReference type="Proteomes" id="UP000823521"/>
    </source>
</evidence>
<keyword evidence="5" id="KW-1185">Reference proteome</keyword>
<comment type="caution">
    <text evidence="4">The sequence shown here is derived from an EMBL/GenBank/DDBJ whole genome shotgun (WGS) entry which is preliminary data.</text>
</comment>
<reference evidence="4 5" key="1">
    <citation type="submission" date="2019-12" db="EMBL/GenBank/DDBJ databases">
        <title>Whole genome sequencing of endophytic Actinobacterium Micromonospora sp. MPMI6T.</title>
        <authorList>
            <person name="Evv R."/>
            <person name="Podile A.R."/>
        </authorList>
    </citation>
    <scope>NUCLEOTIDE SEQUENCE [LARGE SCALE GENOMIC DNA]</scope>
    <source>
        <strain evidence="4 5">MPMI6</strain>
    </source>
</reference>
<proteinExistence type="inferred from homology"/>
<accession>A0ABS3VVV6</accession>
<dbReference type="Pfam" id="PF00685">
    <property type="entry name" value="Sulfotransfer_1"/>
    <property type="match status" value="1"/>
</dbReference>
<evidence type="ECO:0000313" key="4">
    <source>
        <dbReference type="EMBL" id="MBO4208664.1"/>
    </source>
</evidence>
<comment type="similarity">
    <text evidence="1">Belongs to the sulfotransferase 1 family.</text>
</comment>
<dbReference type="RefSeq" id="WP_208815649.1">
    <property type="nucleotide sequence ID" value="NZ_WVUH01000217.1"/>
</dbReference>
<feature type="domain" description="Sulfotransferase" evidence="3">
    <location>
        <begin position="25"/>
        <end position="270"/>
    </location>
</feature>
<dbReference type="InterPro" id="IPR000863">
    <property type="entry name" value="Sulfotransferase_dom"/>
</dbReference>
<protein>
    <submittedName>
        <fullName evidence="4">Sulfotransferase domain-containing protein</fullName>
    </submittedName>
</protein>
<dbReference type="InterPro" id="IPR027417">
    <property type="entry name" value="P-loop_NTPase"/>
</dbReference>
<evidence type="ECO:0000259" key="3">
    <source>
        <dbReference type="Pfam" id="PF00685"/>
    </source>
</evidence>
<dbReference type="Proteomes" id="UP000823521">
    <property type="component" value="Unassembled WGS sequence"/>
</dbReference>
<name>A0ABS3VVV6_MICEH</name>
<dbReference type="PANTHER" id="PTHR11783">
    <property type="entry name" value="SULFOTRANSFERASE SULT"/>
    <property type="match status" value="1"/>
</dbReference>
<keyword evidence="2" id="KW-0808">Transferase</keyword>
<dbReference type="EMBL" id="WVUH01000217">
    <property type="protein sequence ID" value="MBO4208664.1"/>
    <property type="molecule type" value="Genomic_DNA"/>
</dbReference>
<gene>
    <name evidence="4" type="ORF">GSF22_22005</name>
</gene>
<evidence type="ECO:0000256" key="2">
    <source>
        <dbReference type="ARBA" id="ARBA00022679"/>
    </source>
</evidence>
<sequence>MPEAPFRYRSPDEDSARWHGFPFRDGDIVISTRSKCGTTWAQMICALLVLQTPELPAPLTTLSPWLDWLVEPRDEVYARLAAQRHRRFVKTHTPLDGVPQDPRVTYLVVARHPLDMAVSLYHQGANIDRVRLAELTGRSAPTGPAPRRPDVPEWLRSWIDRDVDPREELDSLPGVLWHYRDAWARRDEPNVVLVHYDDLSADLAGQMRRLADRLGIDVPAPRWPQLVEAATFDRMRVRADLLVPDPLGVLKDRDAFFRRGGSGAARELLGADDLARYRARVAGSVPADLLDWLHRGR</sequence>
<organism evidence="4 5">
    <name type="scientific">Micromonospora echinofusca</name>
    <dbReference type="NCBI Taxonomy" id="47858"/>
    <lineage>
        <taxon>Bacteria</taxon>
        <taxon>Bacillati</taxon>
        <taxon>Actinomycetota</taxon>
        <taxon>Actinomycetes</taxon>
        <taxon>Micromonosporales</taxon>
        <taxon>Micromonosporaceae</taxon>
        <taxon>Micromonospora</taxon>
    </lineage>
</organism>